<dbReference type="OrthoDB" id="2454513at2"/>
<name>A0A5D4UL96_9BACI</name>
<sequence length="114" mass="13802">MKPLHEVFHNWQEKLDQDEWYFGHFFEEITTSMTSEEAFQYIPVVIQELVKLRNGFLIGEMVDFLHAVYEVANTTEIHPVLIQEKENLEGIIRKFWDEYSQQAFSEFKKSLRWK</sequence>
<dbReference type="RefSeq" id="WP_148967677.1">
    <property type="nucleotide sequence ID" value="NZ_JBNIKW010000001.1"/>
</dbReference>
<dbReference type="Proteomes" id="UP000324269">
    <property type="component" value="Unassembled WGS sequence"/>
</dbReference>
<reference evidence="1 2" key="1">
    <citation type="submission" date="2019-08" db="EMBL/GenBank/DDBJ databases">
        <title>Bacillus genomes from the desert of Cuatro Cienegas, Coahuila.</title>
        <authorList>
            <person name="Olmedo-Alvarez G."/>
        </authorList>
    </citation>
    <scope>NUCLEOTIDE SEQUENCE [LARGE SCALE GENOMIC DNA]</scope>
    <source>
        <strain evidence="1 2">CH87b_3T</strain>
    </source>
</reference>
<evidence type="ECO:0000313" key="2">
    <source>
        <dbReference type="Proteomes" id="UP000324269"/>
    </source>
</evidence>
<comment type="caution">
    <text evidence="1">The sequence shown here is derived from an EMBL/GenBank/DDBJ whole genome shotgun (WGS) entry which is preliminary data.</text>
</comment>
<organism evidence="1 2">
    <name type="scientific">Rossellomorea aquimaris</name>
    <dbReference type="NCBI Taxonomy" id="189382"/>
    <lineage>
        <taxon>Bacteria</taxon>
        <taxon>Bacillati</taxon>
        <taxon>Bacillota</taxon>
        <taxon>Bacilli</taxon>
        <taxon>Bacillales</taxon>
        <taxon>Bacillaceae</taxon>
        <taxon>Rossellomorea</taxon>
    </lineage>
</organism>
<evidence type="ECO:0000313" key="1">
    <source>
        <dbReference type="EMBL" id="TYS88377.1"/>
    </source>
</evidence>
<proteinExistence type="predicted"/>
<accession>A0A5D4UL96</accession>
<gene>
    <name evidence="1" type="ORF">FZC85_02790</name>
</gene>
<dbReference type="EMBL" id="VTEZ01000001">
    <property type="protein sequence ID" value="TYS88377.1"/>
    <property type="molecule type" value="Genomic_DNA"/>
</dbReference>
<dbReference type="AlphaFoldDB" id="A0A5D4UL96"/>
<protein>
    <submittedName>
        <fullName evidence="1">ABC transporter</fullName>
    </submittedName>
</protein>